<dbReference type="Proteomes" id="UP001161497">
    <property type="component" value="Chromosome"/>
</dbReference>
<keyword evidence="3" id="KW-0949">S-adenosyl-L-methionine</keyword>
<keyword evidence="5" id="KW-1185">Reference proteome</keyword>
<dbReference type="RefSeq" id="WP_009058199.1">
    <property type="nucleotide sequence ID" value="NZ_JAHXRZ010000001.1"/>
</dbReference>
<keyword evidence="2" id="KW-0808">Transferase</keyword>
<evidence type="ECO:0000313" key="5">
    <source>
        <dbReference type="Proteomes" id="UP001161497"/>
    </source>
</evidence>
<evidence type="ECO:0000256" key="2">
    <source>
        <dbReference type="ARBA" id="ARBA00022679"/>
    </source>
</evidence>
<dbReference type="PANTHER" id="PTHR10509:SF14">
    <property type="entry name" value="CAFFEOYL-COA O-METHYLTRANSFERASE 3-RELATED"/>
    <property type="match status" value="1"/>
</dbReference>
<dbReference type="SUPFAM" id="SSF53335">
    <property type="entry name" value="S-adenosyl-L-methionine-dependent methyltransferases"/>
    <property type="match status" value="1"/>
</dbReference>
<dbReference type="InterPro" id="IPR029063">
    <property type="entry name" value="SAM-dependent_MTases_sf"/>
</dbReference>
<gene>
    <name evidence="4" type="ORF">MFUM_2272</name>
</gene>
<dbReference type="InterPro" id="IPR002935">
    <property type="entry name" value="SAM_O-MeTrfase"/>
</dbReference>
<dbReference type="PROSITE" id="PS51682">
    <property type="entry name" value="SAM_OMT_I"/>
    <property type="match status" value="1"/>
</dbReference>
<protein>
    <submittedName>
        <fullName evidence="4">Predicted O-methyltransferase</fullName>
    </submittedName>
</protein>
<dbReference type="EMBL" id="OX458932">
    <property type="protein sequence ID" value="CAI9086581.1"/>
    <property type="molecule type" value="Genomic_DNA"/>
</dbReference>
<keyword evidence="1" id="KW-0489">Methyltransferase</keyword>
<dbReference type="CDD" id="cd02440">
    <property type="entry name" value="AdoMet_MTases"/>
    <property type="match status" value="1"/>
</dbReference>
<evidence type="ECO:0000256" key="3">
    <source>
        <dbReference type="ARBA" id="ARBA00022691"/>
    </source>
</evidence>
<sequence length="220" mass="24895">MSLTFYPITKELYDYAICHRTYASDPLMQKLRRETLALGEISEMAIPPEEESFLSILVAACNAKTAIEVGTFTGIGSIAIARALAQSGKLVCCEINPQWIALASKYWKEAGLEHKIEVKIGPALKTIQDLEEDLRFDFAFIDADKENYENYYELLLPKMRQNGLLVFDNMFWKGRVIRPEDSDKDSLVLSRLNDKLSNDTRIESVLLPIADGVVIARKKN</sequence>
<organism evidence="4 5">
    <name type="scientific">Candidatus Methylacidiphilum fumarolicum</name>
    <dbReference type="NCBI Taxonomy" id="591154"/>
    <lineage>
        <taxon>Bacteria</taxon>
        <taxon>Pseudomonadati</taxon>
        <taxon>Verrucomicrobiota</taxon>
        <taxon>Methylacidiphilae</taxon>
        <taxon>Methylacidiphilales</taxon>
        <taxon>Methylacidiphilaceae</taxon>
        <taxon>Methylacidiphilum (ex Ratnadevi et al. 2023)</taxon>
    </lineage>
</organism>
<dbReference type="PANTHER" id="PTHR10509">
    <property type="entry name" value="O-METHYLTRANSFERASE-RELATED"/>
    <property type="match status" value="1"/>
</dbReference>
<evidence type="ECO:0000256" key="1">
    <source>
        <dbReference type="ARBA" id="ARBA00022603"/>
    </source>
</evidence>
<dbReference type="Pfam" id="PF01596">
    <property type="entry name" value="Methyltransf_3"/>
    <property type="match status" value="1"/>
</dbReference>
<dbReference type="Gene3D" id="3.40.50.150">
    <property type="entry name" value="Vaccinia Virus protein VP39"/>
    <property type="match status" value="1"/>
</dbReference>
<reference evidence="4" key="1">
    <citation type="submission" date="2023-03" db="EMBL/GenBank/DDBJ databases">
        <authorList>
            <person name="Cremers G."/>
            <person name="Picone N."/>
        </authorList>
    </citation>
    <scope>NUCLEOTIDE SEQUENCE</scope>
    <source>
        <strain evidence="4">Sample_alias</strain>
    </source>
</reference>
<proteinExistence type="predicted"/>
<name>A0ABM9IGA3_9BACT</name>
<evidence type="ECO:0000313" key="4">
    <source>
        <dbReference type="EMBL" id="CAI9086581.1"/>
    </source>
</evidence>
<accession>A0ABM9IGA3</accession>
<dbReference type="InterPro" id="IPR050362">
    <property type="entry name" value="Cation-dep_OMT"/>
</dbReference>